<dbReference type="Proteomes" id="UP000521322">
    <property type="component" value="Unassembled WGS sequence"/>
</dbReference>
<feature type="compositionally biased region" description="Basic and acidic residues" evidence="1">
    <location>
        <begin position="219"/>
        <end position="244"/>
    </location>
</feature>
<reference evidence="4 5" key="1">
    <citation type="submission" date="2019-09" db="EMBL/GenBank/DDBJ databases">
        <title>Bird 10,000 Genomes (B10K) Project - Family phase.</title>
        <authorList>
            <person name="Zhang G."/>
        </authorList>
    </citation>
    <scope>NUCLEOTIDE SEQUENCE [LARGE SCALE GENOMIC DNA]</scope>
    <source>
        <strain evidence="4">B10K-DU-029-49</strain>
        <tissue evidence="4">Liver</tissue>
    </source>
</reference>
<organism evidence="4 5">
    <name type="scientific">Dasyornis broadbenti</name>
    <name type="common">rufous bristle-bird</name>
    <dbReference type="NCBI Taxonomy" id="243059"/>
    <lineage>
        <taxon>Eukaryota</taxon>
        <taxon>Metazoa</taxon>
        <taxon>Chordata</taxon>
        <taxon>Craniata</taxon>
        <taxon>Vertebrata</taxon>
        <taxon>Euteleostomi</taxon>
        <taxon>Archelosauria</taxon>
        <taxon>Archosauria</taxon>
        <taxon>Dinosauria</taxon>
        <taxon>Saurischia</taxon>
        <taxon>Theropoda</taxon>
        <taxon>Coelurosauria</taxon>
        <taxon>Aves</taxon>
        <taxon>Neognathae</taxon>
        <taxon>Neoaves</taxon>
        <taxon>Telluraves</taxon>
        <taxon>Australaves</taxon>
        <taxon>Passeriformes</taxon>
        <taxon>Meliphagoidea</taxon>
        <taxon>Dasyornithidae</taxon>
        <taxon>Dasyornis</taxon>
    </lineage>
</organism>
<feature type="compositionally biased region" description="Polar residues" evidence="1">
    <location>
        <begin position="800"/>
        <end position="816"/>
    </location>
</feature>
<feature type="compositionally biased region" description="Polar residues" evidence="1">
    <location>
        <begin position="965"/>
        <end position="984"/>
    </location>
</feature>
<feature type="region of interest" description="Disordered" evidence="1">
    <location>
        <begin position="1180"/>
        <end position="1245"/>
    </location>
</feature>
<feature type="compositionally biased region" description="Polar residues" evidence="1">
    <location>
        <begin position="1002"/>
        <end position="1013"/>
    </location>
</feature>
<feature type="compositionally biased region" description="Polar residues" evidence="1">
    <location>
        <begin position="337"/>
        <end position="355"/>
    </location>
</feature>
<feature type="compositionally biased region" description="Polar residues" evidence="1">
    <location>
        <begin position="206"/>
        <end position="217"/>
    </location>
</feature>
<feature type="compositionally biased region" description="Basic and acidic residues" evidence="1">
    <location>
        <begin position="570"/>
        <end position="582"/>
    </location>
</feature>
<name>A0A7K6IEM2_9PASS</name>
<dbReference type="EMBL" id="VZRN01006761">
    <property type="protein sequence ID" value="NWV86460.1"/>
    <property type="molecule type" value="Genomic_DNA"/>
</dbReference>
<feature type="region of interest" description="Disordered" evidence="1">
    <location>
        <begin position="796"/>
        <end position="820"/>
    </location>
</feature>
<accession>A0A7K6IEM2</accession>
<feature type="compositionally biased region" description="Polar residues" evidence="1">
    <location>
        <begin position="310"/>
        <end position="319"/>
    </location>
</feature>
<evidence type="ECO:0000256" key="1">
    <source>
        <dbReference type="SAM" id="MobiDB-lite"/>
    </source>
</evidence>
<feature type="compositionally biased region" description="Basic and acidic residues" evidence="1">
    <location>
        <begin position="1102"/>
        <end position="1116"/>
    </location>
</feature>
<feature type="region of interest" description="Disordered" evidence="1">
    <location>
        <begin position="925"/>
        <end position="1034"/>
    </location>
</feature>
<feature type="compositionally biased region" description="Low complexity" evidence="1">
    <location>
        <begin position="280"/>
        <end position="293"/>
    </location>
</feature>
<feature type="region of interest" description="Disordered" evidence="1">
    <location>
        <begin position="1055"/>
        <end position="1079"/>
    </location>
</feature>
<evidence type="ECO:0000259" key="3">
    <source>
        <dbReference type="Pfam" id="PF26017"/>
    </source>
</evidence>
<evidence type="ECO:0000313" key="4">
    <source>
        <dbReference type="EMBL" id="NWV86460.1"/>
    </source>
</evidence>
<protein>
    <submittedName>
        <fullName evidence="4">K1107 protein</fullName>
    </submittedName>
</protein>
<feature type="region of interest" description="Disordered" evidence="1">
    <location>
        <begin position="839"/>
        <end position="886"/>
    </location>
</feature>
<comment type="caution">
    <text evidence="4">The sequence shown here is derived from an EMBL/GenBank/DDBJ whole genome shotgun (WGS) entry which is preliminary data.</text>
</comment>
<feature type="compositionally biased region" description="Low complexity" evidence="1">
    <location>
        <begin position="851"/>
        <end position="860"/>
    </location>
</feature>
<evidence type="ECO:0000313" key="5">
    <source>
        <dbReference type="Proteomes" id="UP000521322"/>
    </source>
</evidence>
<feature type="compositionally biased region" description="Polar residues" evidence="1">
    <location>
        <begin position="441"/>
        <end position="479"/>
    </location>
</feature>
<gene>
    <name evidence="4" type="ORF">DASBRO_R08763</name>
</gene>
<proteinExistence type="predicted"/>
<feature type="compositionally biased region" description="Polar residues" evidence="1">
    <location>
        <begin position="549"/>
        <end position="569"/>
    </location>
</feature>
<feature type="region of interest" description="Disordered" evidence="1">
    <location>
        <begin position="174"/>
        <end position="379"/>
    </location>
</feature>
<feature type="compositionally biased region" description="Polar residues" evidence="1">
    <location>
        <begin position="747"/>
        <end position="757"/>
    </location>
</feature>
<dbReference type="InterPro" id="IPR027907">
    <property type="entry name" value="BTBD8_C"/>
</dbReference>
<feature type="compositionally biased region" description="Basic and acidic residues" evidence="1">
    <location>
        <begin position="358"/>
        <end position="371"/>
    </location>
</feature>
<feature type="region of interest" description="Disordered" evidence="1">
    <location>
        <begin position="733"/>
        <end position="766"/>
    </location>
</feature>
<feature type="domain" description="BTB/POZ" evidence="2">
    <location>
        <begin position="1354"/>
        <end position="1399"/>
    </location>
</feature>
<feature type="region of interest" description="Disordered" evidence="1">
    <location>
        <begin position="440"/>
        <end position="481"/>
    </location>
</feature>
<feature type="non-terminal residue" evidence="4">
    <location>
        <position position="1"/>
    </location>
</feature>
<feature type="compositionally biased region" description="Polar residues" evidence="1">
    <location>
        <begin position="1201"/>
        <end position="1240"/>
    </location>
</feature>
<feature type="compositionally biased region" description="Basic and acidic residues" evidence="1">
    <location>
        <begin position="1180"/>
        <end position="1200"/>
    </location>
</feature>
<feature type="region of interest" description="Disordered" evidence="1">
    <location>
        <begin position="611"/>
        <end position="636"/>
    </location>
</feature>
<feature type="region of interest" description="Disordered" evidence="1">
    <location>
        <begin position="496"/>
        <end position="582"/>
    </location>
</feature>
<keyword evidence="5" id="KW-1185">Reference proteome</keyword>
<dbReference type="InterPro" id="IPR043225">
    <property type="entry name" value="BACK_BTBD8"/>
</dbReference>
<feature type="compositionally biased region" description="Basic and acidic residues" evidence="1">
    <location>
        <begin position="941"/>
        <end position="964"/>
    </location>
</feature>
<feature type="domain" description="BTBD8 BACK" evidence="3">
    <location>
        <begin position="1"/>
        <end position="41"/>
    </location>
</feature>
<feature type="region of interest" description="Disordered" evidence="1">
    <location>
        <begin position="1101"/>
        <end position="1144"/>
    </location>
</feature>
<dbReference type="PANTHER" id="PTHR22427">
    <property type="entry name" value="GH15728P"/>
    <property type="match status" value="1"/>
</dbReference>
<evidence type="ECO:0000259" key="2">
    <source>
        <dbReference type="Pfam" id="PF15363"/>
    </source>
</evidence>
<dbReference type="Pfam" id="PF26017">
    <property type="entry name" value="BACK_BTBD8"/>
    <property type="match status" value="1"/>
</dbReference>
<dbReference type="PANTHER" id="PTHR22427:SF2">
    <property type="entry name" value="BTB_POZ DOMAIN-CONTAINING PROTEIN 8"/>
    <property type="match status" value="1"/>
</dbReference>
<feature type="non-terminal residue" evidence="4">
    <location>
        <position position="1399"/>
    </location>
</feature>
<sequence>MESDRLINSLPQVKWTETAVALASRLHEECVTFIVANFLHVVQSEGFSVLLQAQAMSSKPDLLELILHAIEKSINNENSCFLLVAVDMLLEYTNAKEMGFTCKIQALRDKLWVFLVQSFYAVRHTEGWKLMRPDHQQKIQAAAFDKGDDRRLGKKPVFTSSQLNKTTTASVGIRNTSWAEHGKKDCQGDSSTNQDKMKSDGLGASGHTSTNRNTVNKTSKHEDVKGKDGKKLVSKITKDSKPGEKAASPKARAVIKTKIENNGNVKAESILTKQDTEKTSSASGQKNSGSSKGLKNHEGKIAGARPKVLTVTSSMQNKTKPLKKGTGKESPSLVTVAATSSKSANSNMDIQTASEQTEEPKEDKSVEEGKKQTVVKTKASVKISNGVTTKKKKTELEANVTTSRYVKNQYAALYMYALTKKSTGKGCNEQNVQVVLKKKGNVSNNSAAQHKTQNTPTTSPKNQGPQGESPNSLKSQMSPKHNEEKNMLQHLVQTTISEKHPSTKKKSIKQSQTPVTKATAKITPKTLAPSKNAEIMNSKDPKQKMAVLKSQSSAQKHSRSDSPIVQKNVHTSEHRGSGQKLEENTADVVAGQLHDNNEFYSINESLKPAMESSSDNKLLESCQSNKQKSSTSSENVQYKIQSESSFPLIAEETIYKLNVSLQNSMETRQICGDQTGIKKTEDPEKDDNRAEFHFHAQSSNDGYSEFSTETSQRATVLGEFVKDLKATKVCNEQSDKTNSETDLNYGENASSSFSQVTNKEDETSSPQIHVEGFLTVDELCDTSALTEYKSVTTDLDDASECSTEQITEKYSPNYTELTDPIEMPEDHENAEIPFVDHWSSGAVDPKESPESDTGSATTSSDDIKPRSEDYDAGGSQDDEGSNERGISKCSTMLCHDFLGRSSSDTSTPEELKICDSSLRIEVKMKKEGSDLFRVNSTSDDEIPRKRPEIWSHQESSRITTRESKSSTFGSAQFTQEADQVSSSADETEDDRSEAENVAENFPPSNVPTQQFQGIDNLAFEDGTENDTASQEFSKTKNFKRSVLLSVDECEELGADDKVETHTSHQHSIDSLTPSEVFDSVSQEHHGKMFYSRYSLETEDGFLDDKQHKDRDNRSDKSVTSLQHLHGTEIPGKENQGASMTEQNCPEKVYSAGSPCPGEKQKVNTKNEVASEFHQCNKYLDNDAKSQERPRHLDLQQRETNSDVQQSSSAKPVEASKNQILTQESQVRDSQPATTECTNTDLLPGDIDDYETMAQTCMYEHRPPKTLSPIYEMDVGEAIEQRMDSETAVLEVDFEDQQFAEQDWTLLRQLLSEQDSNIDFKNSVPEDLNLAQCLINQTLFLARDGSNPQGASQVDTFSRWTELMSPLDDSSASITVASFSSEDCSSPQGEWTILELETHH</sequence>
<dbReference type="Pfam" id="PF15363">
    <property type="entry name" value="BTBD8_C"/>
    <property type="match status" value="1"/>
</dbReference>